<reference evidence="5 6" key="1">
    <citation type="submission" date="2019-06" db="EMBL/GenBank/DDBJ databases">
        <title>WGS assembly of Gossypium darwinii.</title>
        <authorList>
            <person name="Chen Z.J."/>
            <person name="Sreedasyam A."/>
            <person name="Ando A."/>
            <person name="Song Q."/>
            <person name="De L."/>
            <person name="Hulse-Kemp A."/>
            <person name="Ding M."/>
            <person name="Ye W."/>
            <person name="Kirkbride R."/>
            <person name="Jenkins J."/>
            <person name="Plott C."/>
            <person name="Lovell J."/>
            <person name="Lin Y.-M."/>
            <person name="Vaughn R."/>
            <person name="Liu B."/>
            <person name="Li W."/>
            <person name="Simpson S."/>
            <person name="Scheffler B."/>
            <person name="Saski C."/>
            <person name="Grover C."/>
            <person name="Hu G."/>
            <person name="Conover J."/>
            <person name="Carlson J."/>
            <person name="Shu S."/>
            <person name="Boston L."/>
            <person name="Williams M."/>
            <person name="Peterson D."/>
            <person name="Mcgee K."/>
            <person name="Jones D."/>
            <person name="Wendel J."/>
            <person name="Stelly D."/>
            <person name="Grimwood J."/>
            <person name="Schmutz J."/>
        </authorList>
    </citation>
    <scope>NUCLEOTIDE SEQUENCE [LARGE SCALE GENOMIC DNA]</scope>
    <source>
        <strain evidence="5">1808015.09</strain>
    </source>
</reference>
<evidence type="ECO:0000256" key="2">
    <source>
        <dbReference type="ARBA" id="ARBA00022980"/>
    </source>
</evidence>
<feature type="region of interest" description="Disordered" evidence="4">
    <location>
        <begin position="22"/>
        <end position="42"/>
    </location>
</feature>
<evidence type="ECO:0000256" key="4">
    <source>
        <dbReference type="SAM" id="MobiDB-lite"/>
    </source>
</evidence>
<comment type="similarity">
    <text evidence="1">Belongs to the universal ribosomal protein uL5 family.</text>
</comment>
<evidence type="ECO:0000256" key="1">
    <source>
        <dbReference type="ARBA" id="ARBA00008553"/>
    </source>
</evidence>
<keyword evidence="2" id="KW-0689">Ribosomal protein</keyword>
<dbReference type="PROSITE" id="PS00358">
    <property type="entry name" value="RIBOSOMAL_L5"/>
    <property type="match status" value="1"/>
</dbReference>
<dbReference type="GO" id="GO:0003735">
    <property type="term" value="F:structural constituent of ribosome"/>
    <property type="evidence" value="ECO:0007669"/>
    <property type="project" value="InterPro"/>
</dbReference>
<name>A0A5D2BNY7_GOSDA</name>
<dbReference type="GO" id="GO:0005840">
    <property type="term" value="C:ribosome"/>
    <property type="evidence" value="ECO:0007669"/>
    <property type="project" value="UniProtKB-KW"/>
</dbReference>
<accession>A0A5D2BNY7</accession>
<dbReference type="EMBL" id="CM017708">
    <property type="protein sequence ID" value="TYG57256.1"/>
    <property type="molecule type" value="Genomic_DNA"/>
</dbReference>
<organism evidence="5 6">
    <name type="scientific">Gossypium darwinii</name>
    <name type="common">Darwin's cotton</name>
    <name type="synonym">Gossypium barbadense var. darwinii</name>
    <dbReference type="NCBI Taxonomy" id="34276"/>
    <lineage>
        <taxon>Eukaryota</taxon>
        <taxon>Viridiplantae</taxon>
        <taxon>Streptophyta</taxon>
        <taxon>Embryophyta</taxon>
        <taxon>Tracheophyta</taxon>
        <taxon>Spermatophyta</taxon>
        <taxon>Magnoliopsida</taxon>
        <taxon>eudicotyledons</taxon>
        <taxon>Gunneridae</taxon>
        <taxon>Pentapetalae</taxon>
        <taxon>rosids</taxon>
        <taxon>malvids</taxon>
        <taxon>Malvales</taxon>
        <taxon>Malvaceae</taxon>
        <taxon>Malvoideae</taxon>
        <taxon>Gossypium</taxon>
    </lineage>
</organism>
<dbReference type="AlphaFoldDB" id="A0A5D2BNY7"/>
<evidence type="ECO:0000313" key="6">
    <source>
        <dbReference type="Proteomes" id="UP000323506"/>
    </source>
</evidence>
<dbReference type="PANTHER" id="PTHR11994">
    <property type="entry name" value="60S RIBOSOMAL PROTEIN L11-RELATED"/>
    <property type="match status" value="1"/>
</dbReference>
<dbReference type="GO" id="GO:0006412">
    <property type="term" value="P:translation"/>
    <property type="evidence" value="ECO:0007669"/>
    <property type="project" value="InterPro"/>
</dbReference>
<dbReference type="GO" id="GO:1990904">
    <property type="term" value="C:ribonucleoprotein complex"/>
    <property type="evidence" value="ECO:0007669"/>
    <property type="project" value="UniProtKB-KW"/>
</dbReference>
<evidence type="ECO:0000256" key="3">
    <source>
        <dbReference type="ARBA" id="ARBA00023274"/>
    </source>
</evidence>
<dbReference type="Proteomes" id="UP000323506">
    <property type="component" value="Chromosome D08"/>
</dbReference>
<dbReference type="Pfam" id="PF15704">
    <property type="entry name" value="Mt_ATP_synt"/>
    <property type="match status" value="1"/>
</dbReference>
<proteinExistence type="inferred from homology"/>
<protein>
    <submittedName>
        <fullName evidence="5">Uncharacterized protein</fullName>
    </submittedName>
</protein>
<dbReference type="GO" id="GO:0009555">
    <property type="term" value="P:pollen development"/>
    <property type="evidence" value="ECO:0007669"/>
    <property type="project" value="InterPro"/>
</dbReference>
<dbReference type="Gene3D" id="3.30.1440.10">
    <property type="match status" value="1"/>
</dbReference>
<dbReference type="InterPro" id="IPR020929">
    <property type="entry name" value="Ribosomal_uL5_CS"/>
</dbReference>
<sequence>MVYGVSLRHNRLNHHRSPTFATLISSSSQPPSSRAVTPPPPTSVLEQLSGQTPIFSKARYTVRSFGIRRNENIACCVTVRGEKAMQLLESGLKVKEYELLRRNFSFYVTQILKNIFVEVKNKFETALGIFRKEKITIDPDDPAAVSHYANVMKTVREKKKMSSLEKERQDFLSTIEALKEVR</sequence>
<gene>
    <name evidence="5" type="ORF">ES288_D08G127800v1</name>
</gene>
<feature type="compositionally biased region" description="Low complexity" evidence="4">
    <location>
        <begin position="25"/>
        <end position="36"/>
    </location>
</feature>
<keyword evidence="3" id="KW-0687">Ribonucleoprotein</keyword>
<dbReference type="SUPFAM" id="SSF55282">
    <property type="entry name" value="RL5-like"/>
    <property type="match status" value="1"/>
</dbReference>
<dbReference type="InterPro" id="IPR002132">
    <property type="entry name" value="Ribosomal_uL5"/>
</dbReference>
<dbReference type="InterPro" id="IPR031432">
    <property type="entry name" value="MGP1"/>
</dbReference>
<evidence type="ECO:0000313" key="5">
    <source>
        <dbReference type="EMBL" id="TYG57256.1"/>
    </source>
</evidence>
<dbReference type="InterPro" id="IPR022803">
    <property type="entry name" value="Ribosomal_uL5_dom_sf"/>
</dbReference>
<keyword evidence="6" id="KW-1185">Reference proteome</keyword>